<dbReference type="InterPro" id="IPR050679">
    <property type="entry name" value="Bact_HTH_transcr_reg"/>
</dbReference>
<dbReference type="EMBL" id="SKBU01000006">
    <property type="protein sequence ID" value="TCJ19927.1"/>
    <property type="molecule type" value="Genomic_DNA"/>
</dbReference>
<organism evidence="2 3">
    <name type="scientific">Rubrobacter taiwanensis</name>
    <dbReference type="NCBI Taxonomy" id="185139"/>
    <lineage>
        <taxon>Bacteria</taxon>
        <taxon>Bacillati</taxon>
        <taxon>Actinomycetota</taxon>
        <taxon>Rubrobacteria</taxon>
        <taxon>Rubrobacterales</taxon>
        <taxon>Rubrobacteraceae</taxon>
        <taxon>Rubrobacter</taxon>
    </lineage>
</organism>
<gene>
    <name evidence="2" type="ORF">E0L93_02955</name>
</gene>
<dbReference type="Gene3D" id="3.40.1410.10">
    <property type="entry name" value="Chorismate lyase-like"/>
    <property type="match status" value="1"/>
</dbReference>
<protein>
    <submittedName>
        <fullName evidence="2">UTRA domain-containing protein</fullName>
    </submittedName>
</protein>
<dbReference type="GO" id="GO:0045892">
    <property type="term" value="P:negative regulation of DNA-templated transcription"/>
    <property type="evidence" value="ECO:0007669"/>
    <property type="project" value="TreeGrafter"/>
</dbReference>
<dbReference type="SUPFAM" id="SSF64288">
    <property type="entry name" value="Chorismate lyase-like"/>
    <property type="match status" value="1"/>
</dbReference>
<dbReference type="OrthoDB" id="3210131at2"/>
<dbReference type="Proteomes" id="UP000295244">
    <property type="component" value="Unassembled WGS sequence"/>
</dbReference>
<sequence>MRPGCIDYRVAEKMGFSESVARVGFEPCKKVLGVRRVRMYGRSADGLGVSSGALLVVLERVSYAGEIPLVYGIKYFREDLLPGICDLLRRDFRSARELVRAHYGLELYRARSVFEMEPADPEIPRCLGTPAGVGLLRVEALDVFGDGTPAEWGISYFRGDAIRVLVETRGVKGVED</sequence>
<proteinExistence type="predicted"/>
<dbReference type="SMART" id="SM00866">
    <property type="entry name" value="UTRA"/>
    <property type="match status" value="1"/>
</dbReference>
<dbReference type="RefSeq" id="WP_132688263.1">
    <property type="nucleotide sequence ID" value="NZ_SKBU01000006.1"/>
</dbReference>
<dbReference type="AlphaFoldDB" id="A0A4R1BRH8"/>
<dbReference type="InterPro" id="IPR028978">
    <property type="entry name" value="Chorismate_lyase_/UTRA_dom_sf"/>
</dbReference>
<dbReference type="Pfam" id="PF07702">
    <property type="entry name" value="UTRA"/>
    <property type="match status" value="1"/>
</dbReference>
<dbReference type="InterPro" id="IPR011663">
    <property type="entry name" value="UTRA"/>
</dbReference>
<evidence type="ECO:0000259" key="1">
    <source>
        <dbReference type="SMART" id="SM00866"/>
    </source>
</evidence>
<accession>A0A4R1BRH8</accession>
<name>A0A4R1BRH8_9ACTN</name>
<evidence type="ECO:0000313" key="3">
    <source>
        <dbReference type="Proteomes" id="UP000295244"/>
    </source>
</evidence>
<dbReference type="PANTHER" id="PTHR44846:SF1">
    <property type="entry name" value="MANNOSYL-D-GLYCERATE TRANSPORT_METABOLISM SYSTEM REPRESSOR MNGR-RELATED"/>
    <property type="match status" value="1"/>
</dbReference>
<dbReference type="PANTHER" id="PTHR44846">
    <property type="entry name" value="MANNOSYL-D-GLYCERATE TRANSPORT/METABOLISM SYSTEM REPRESSOR MNGR-RELATED"/>
    <property type="match status" value="1"/>
</dbReference>
<evidence type="ECO:0000313" key="2">
    <source>
        <dbReference type="EMBL" id="TCJ19927.1"/>
    </source>
</evidence>
<keyword evidence="3" id="KW-1185">Reference proteome</keyword>
<feature type="domain" description="UbiC transcription regulator-associated" evidence="1">
    <location>
        <begin position="22"/>
        <end position="163"/>
    </location>
</feature>
<comment type="caution">
    <text evidence="2">The sequence shown here is derived from an EMBL/GenBank/DDBJ whole genome shotgun (WGS) entry which is preliminary data.</text>
</comment>
<reference evidence="2 3" key="1">
    <citation type="submission" date="2019-03" db="EMBL/GenBank/DDBJ databases">
        <title>Whole genome sequence of a novel Rubrobacter taiwanensis strain, isolated from Yellowstone National Park.</title>
        <authorList>
            <person name="Freed S."/>
            <person name="Ramaley R.F."/>
            <person name="Kyndt J.A."/>
        </authorList>
    </citation>
    <scope>NUCLEOTIDE SEQUENCE [LARGE SCALE GENOMIC DNA]</scope>
    <source>
        <strain evidence="2 3">Yellowstone</strain>
    </source>
</reference>
<dbReference type="GO" id="GO:0003677">
    <property type="term" value="F:DNA binding"/>
    <property type="evidence" value="ECO:0007669"/>
    <property type="project" value="InterPro"/>
</dbReference>